<reference evidence="4 5" key="1">
    <citation type="journal article" date="2004" name="Proc. Natl. Acad. Sci. U.S.A.">
        <title>Genome sequence of Picrophilus torridus and its implications for life around pH 0.</title>
        <authorList>
            <person name="Futterer O."/>
            <person name="Angelov A."/>
            <person name="Liesegang H."/>
            <person name="Gottschalk G."/>
            <person name="Schleper C."/>
            <person name="Schepers B."/>
            <person name="Dock C."/>
            <person name="Antranikian G."/>
            <person name="Liebl W."/>
        </authorList>
    </citation>
    <scope>NUCLEOTIDE SEQUENCE [LARGE SCALE GENOMIC DNA]</scope>
    <source>
        <strain evidence="5">ATCC 700027 / DSM 9790 / JCM 10055 / NBRC 100828</strain>
    </source>
</reference>
<dbReference type="Pfam" id="PF22891">
    <property type="entry name" value="KH_PNO1_2nd"/>
    <property type="match status" value="1"/>
</dbReference>
<feature type="domain" description="K Homology" evidence="3">
    <location>
        <begin position="4"/>
        <end position="71"/>
    </location>
</feature>
<proteinExistence type="predicted"/>
<accession>Q6L2G6</accession>
<organism evidence="4 5">
    <name type="scientific">Picrophilus torridus (strain ATCC 700027 / DSM 9790 / JCM 10055 / NBRC 100828 / KAW 2/3)</name>
    <dbReference type="NCBI Taxonomy" id="1122961"/>
    <lineage>
        <taxon>Archaea</taxon>
        <taxon>Methanobacteriati</taxon>
        <taxon>Thermoplasmatota</taxon>
        <taxon>Thermoplasmata</taxon>
        <taxon>Thermoplasmatales</taxon>
        <taxon>Picrophilaceae</taxon>
        <taxon>Picrophilus</taxon>
    </lineage>
</organism>
<dbReference type="EMBL" id="AE017261">
    <property type="protein sequence ID" value="AAT42836.1"/>
    <property type="molecule type" value="Genomic_DNA"/>
</dbReference>
<evidence type="ECO:0000256" key="1">
    <source>
        <dbReference type="ARBA" id="ARBA00022884"/>
    </source>
</evidence>
<name>Q6L2G6_PICTO</name>
<dbReference type="NCBIfam" id="TIGR03665">
    <property type="entry name" value="arCOG04150"/>
    <property type="match status" value="1"/>
</dbReference>
<dbReference type="STRING" id="263820.PTO0251"/>
<dbReference type="SMART" id="SM00322">
    <property type="entry name" value="KH"/>
    <property type="match status" value="2"/>
</dbReference>
<keyword evidence="1 2" id="KW-0694">RNA-binding</keyword>
<dbReference type="PROSITE" id="PS50084">
    <property type="entry name" value="KH_TYPE_1"/>
    <property type="match status" value="1"/>
</dbReference>
<gene>
    <name evidence="4" type="ordered locus">PTO0251</name>
</gene>
<dbReference type="InterPro" id="IPR019964">
    <property type="entry name" value="KH_domain_protein_archaea"/>
</dbReference>
<dbReference type="FunCoup" id="Q6L2G6">
    <property type="interactions" value="90"/>
</dbReference>
<dbReference type="NCBIfam" id="NF010331">
    <property type="entry name" value="PRK13763.2-1"/>
    <property type="match status" value="1"/>
</dbReference>
<evidence type="ECO:0000313" key="4">
    <source>
        <dbReference type="EMBL" id="AAT42836.1"/>
    </source>
</evidence>
<dbReference type="Gene3D" id="3.30.1370.10">
    <property type="entry name" value="K Homology domain, type 1"/>
    <property type="match status" value="2"/>
</dbReference>
<dbReference type="InterPro" id="IPR004087">
    <property type="entry name" value="KH_dom"/>
</dbReference>
<evidence type="ECO:0000259" key="3">
    <source>
        <dbReference type="SMART" id="SM00322"/>
    </source>
</evidence>
<protein>
    <submittedName>
        <fullName evidence="4">RNA-binding protein</fullName>
    </submittedName>
</protein>
<dbReference type="PaxDb" id="263820-PTO0251"/>
<dbReference type="InterPro" id="IPR036612">
    <property type="entry name" value="KH_dom_type_1_sf"/>
</dbReference>
<evidence type="ECO:0000256" key="2">
    <source>
        <dbReference type="PROSITE-ProRule" id="PRU00117"/>
    </source>
</evidence>
<dbReference type="HOGENOM" id="CLU_064992_3_0_2"/>
<dbReference type="PATRIC" id="fig|263820.9.peg.269"/>
<dbReference type="PANTHER" id="PTHR12826:SF13">
    <property type="entry name" value="RNA-BINDING PROTEIN PNO1"/>
    <property type="match status" value="1"/>
</dbReference>
<dbReference type="PANTHER" id="PTHR12826">
    <property type="entry name" value="RIBONUCLEASE Y"/>
    <property type="match status" value="1"/>
</dbReference>
<dbReference type="KEGG" id="pto:PTO0251"/>
<sequence>MVKMYETGSLKIPMNRIAVVIGKNGETKNEIERLGQSVIDIDSKTGLVTVYQKKDALKALIALNVVQAIARGFSPEKALTLFNENMQLIVISLKDFAGNNSNRINELRGRVIGRNGRTRQIIEELTNTYISVSGNTVSIIGDFIGIGYSKEAVEMLLLGRKHKTVYSYLEKSVSEIKFKRMEQTFG</sequence>
<dbReference type="eggNOG" id="arCOG04150">
    <property type="taxonomic scope" value="Archaea"/>
</dbReference>
<dbReference type="Proteomes" id="UP000000438">
    <property type="component" value="Chromosome"/>
</dbReference>
<dbReference type="SUPFAM" id="SSF54791">
    <property type="entry name" value="Eukaryotic type KH-domain (KH-domain type I)"/>
    <property type="match status" value="2"/>
</dbReference>
<dbReference type="InterPro" id="IPR055211">
    <property type="entry name" value="KH_PNO1_2nd"/>
</dbReference>
<evidence type="ECO:0000313" key="5">
    <source>
        <dbReference type="Proteomes" id="UP000000438"/>
    </source>
</evidence>
<feature type="domain" description="K Homology" evidence="3">
    <location>
        <begin position="82"/>
        <end position="158"/>
    </location>
</feature>
<dbReference type="AlphaFoldDB" id="Q6L2G6"/>
<dbReference type="GO" id="GO:0003723">
    <property type="term" value="F:RNA binding"/>
    <property type="evidence" value="ECO:0007669"/>
    <property type="project" value="UniProtKB-UniRule"/>
</dbReference>
<dbReference type="CDD" id="cd22390">
    <property type="entry name" value="KH-I_Dim2p_like_rpt2"/>
    <property type="match status" value="1"/>
</dbReference>
<dbReference type="InParanoid" id="Q6L2G6"/>